<dbReference type="InterPro" id="IPR029058">
    <property type="entry name" value="AB_hydrolase_fold"/>
</dbReference>
<evidence type="ECO:0000313" key="5">
    <source>
        <dbReference type="Proteomes" id="UP000095009"/>
    </source>
</evidence>
<dbReference type="PANTHER" id="PTHR10794">
    <property type="entry name" value="ABHYDROLASE DOMAIN-CONTAINING PROTEIN"/>
    <property type="match status" value="1"/>
</dbReference>
<dbReference type="GO" id="GO:0004806">
    <property type="term" value="F:triacylglycerol lipase activity"/>
    <property type="evidence" value="ECO:0007669"/>
    <property type="project" value="EnsemblFungi"/>
</dbReference>
<evidence type="ECO:0000256" key="2">
    <source>
        <dbReference type="PIRSR" id="PIRSR005211-1"/>
    </source>
</evidence>
<dbReference type="Gene3D" id="3.40.50.1820">
    <property type="entry name" value="alpha/beta hydrolase"/>
    <property type="match status" value="1"/>
</dbReference>
<gene>
    <name evidence="4" type="ORF">NADFUDRAFT_81142</name>
</gene>
<dbReference type="PIRSF" id="PIRSF005211">
    <property type="entry name" value="Ab_hydro_YheT"/>
    <property type="match status" value="1"/>
</dbReference>
<name>A0A1E3PS01_9ASCO</name>
<dbReference type="PANTHER" id="PTHR10794:SF63">
    <property type="entry name" value="ALPHA_BETA HYDROLASE 1, ISOFORM A"/>
    <property type="match status" value="1"/>
</dbReference>
<comment type="similarity">
    <text evidence="1">Belongs to the AB hydrolase superfamily. AB hydrolase 4 family.</text>
</comment>
<dbReference type="SUPFAM" id="SSF53474">
    <property type="entry name" value="alpha/beta-Hydrolases"/>
    <property type="match status" value="1"/>
</dbReference>
<keyword evidence="5" id="KW-1185">Reference proteome</keyword>
<dbReference type="GO" id="GO:0051792">
    <property type="term" value="P:medium-chain fatty acid biosynthetic process"/>
    <property type="evidence" value="ECO:0007669"/>
    <property type="project" value="EnsemblFungi"/>
</dbReference>
<keyword evidence="4" id="KW-0378">Hydrolase</keyword>
<evidence type="ECO:0000256" key="1">
    <source>
        <dbReference type="ARBA" id="ARBA00010884"/>
    </source>
</evidence>
<dbReference type="GO" id="GO:0047372">
    <property type="term" value="F:monoacylglycerol lipase activity"/>
    <property type="evidence" value="ECO:0007669"/>
    <property type="project" value="EnsemblFungi"/>
</dbReference>
<dbReference type="OrthoDB" id="5954035at2759"/>
<dbReference type="EMBL" id="KV454406">
    <property type="protein sequence ID" value="ODQ68058.1"/>
    <property type="molecule type" value="Genomic_DNA"/>
</dbReference>
<dbReference type="InterPro" id="IPR050960">
    <property type="entry name" value="AB_hydrolase_4_sf"/>
</dbReference>
<feature type="domain" description="AB hydrolase-1" evidence="3">
    <location>
        <begin position="143"/>
        <end position="388"/>
    </location>
</feature>
<proteinExistence type="inferred from homology"/>
<dbReference type="InterPro" id="IPR012020">
    <property type="entry name" value="ABHD4"/>
</dbReference>
<dbReference type="GO" id="GO:0051793">
    <property type="term" value="P:medium-chain fatty acid catabolic process"/>
    <property type="evidence" value="ECO:0007669"/>
    <property type="project" value="TreeGrafter"/>
</dbReference>
<dbReference type="STRING" id="857566.A0A1E3PS01"/>
<sequence>MWSLRNFQKVTKSAETALLPLKAGDGKTISLASLIEEKVDSIKDGSYTIVAPTLGNGHLQTIYTSSPALENFDKIYYGRRIITWEEDGASVTCDFVVPPPANDEQWEKQFAYAPVSDLPPHPVRTRYLTPEELEGLHSDDNKPMVIALHGLSGGSHENYVRATLAALNSPEYGFECVVLNSRGCARSVITTPVLFNGAWTLDVRRFIKDLRKRYPNRPFYMVGYSLGASILANYLGQEGADTDITGACILANPWDLSQASYELNSTYMGQKVYSPIMASNLKKLVKNHLKVLEQRPDFDSSKLGQCKTILDFDTNFTATLFGFDTAMDYYRHGSSVNRLMNNHTPSLILHALDDPIAPKTSLPYTEVQKNPYTYMVTSSLGGHLGWFEKGGQRWFTKPIADFFKAMNDNVDHTKKSSTTIIRPKRLWKEDRFQVSI</sequence>
<protein>
    <submittedName>
        <fullName evidence="4">AB-hydrolase YheT</fullName>
    </submittedName>
</protein>
<evidence type="ECO:0000259" key="3">
    <source>
        <dbReference type="Pfam" id="PF00561"/>
    </source>
</evidence>
<organism evidence="4 5">
    <name type="scientific">Nadsonia fulvescens var. elongata DSM 6958</name>
    <dbReference type="NCBI Taxonomy" id="857566"/>
    <lineage>
        <taxon>Eukaryota</taxon>
        <taxon>Fungi</taxon>
        <taxon>Dikarya</taxon>
        <taxon>Ascomycota</taxon>
        <taxon>Saccharomycotina</taxon>
        <taxon>Dipodascomycetes</taxon>
        <taxon>Dipodascales</taxon>
        <taxon>Dipodascales incertae sedis</taxon>
        <taxon>Nadsonia</taxon>
    </lineage>
</organism>
<dbReference type="GO" id="GO:0006641">
    <property type="term" value="P:triglyceride metabolic process"/>
    <property type="evidence" value="ECO:0007669"/>
    <property type="project" value="EnsemblFungi"/>
</dbReference>
<feature type="active site" description="Charge relay system" evidence="2">
    <location>
        <position position="225"/>
    </location>
</feature>
<dbReference type="GO" id="GO:0008126">
    <property type="term" value="F:acetylesterase activity"/>
    <property type="evidence" value="ECO:0007669"/>
    <property type="project" value="TreeGrafter"/>
</dbReference>
<accession>A0A1E3PS01</accession>
<evidence type="ECO:0000313" key="4">
    <source>
        <dbReference type="EMBL" id="ODQ68058.1"/>
    </source>
</evidence>
<dbReference type="Proteomes" id="UP000095009">
    <property type="component" value="Unassembled WGS sequence"/>
</dbReference>
<reference evidence="4 5" key="1">
    <citation type="journal article" date="2016" name="Proc. Natl. Acad. Sci. U.S.A.">
        <title>Comparative genomics of biotechnologically important yeasts.</title>
        <authorList>
            <person name="Riley R."/>
            <person name="Haridas S."/>
            <person name="Wolfe K.H."/>
            <person name="Lopes M.R."/>
            <person name="Hittinger C.T."/>
            <person name="Goeker M."/>
            <person name="Salamov A.A."/>
            <person name="Wisecaver J.H."/>
            <person name="Long T.M."/>
            <person name="Calvey C.H."/>
            <person name="Aerts A.L."/>
            <person name="Barry K.W."/>
            <person name="Choi C."/>
            <person name="Clum A."/>
            <person name="Coughlan A.Y."/>
            <person name="Deshpande S."/>
            <person name="Douglass A.P."/>
            <person name="Hanson S.J."/>
            <person name="Klenk H.-P."/>
            <person name="LaButti K.M."/>
            <person name="Lapidus A."/>
            <person name="Lindquist E.A."/>
            <person name="Lipzen A.M."/>
            <person name="Meier-Kolthoff J.P."/>
            <person name="Ohm R.A."/>
            <person name="Otillar R.P."/>
            <person name="Pangilinan J.L."/>
            <person name="Peng Y."/>
            <person name="Rokas A."/>
            <person name="Rosa C.A."/>
            <person name="Scheuner C."/>
            <person name="Sibirny A.A."/>
            <person name="Slot J.C."/>
            <person name="Stielow J.B."/>
            <person name="Sun H."/>
            <person name="Kurtzman C.P."/>
            <person name="Blackwell M."/>
            <person name="Grigoriev I.V."/>
            <person name="Jeffries T.W."/>
        </authorList>
    </citation>
    <scope>NUCLEOTIDE SEQUENCE [LARGE SCALE GENOMIC DNA]</scope>
    <source>
        <strain evidence="4 5">DSM 6958</strain>
    </source>
</reference>
<dbReference type="InterPro" id="IPR000073">
    <property type="entry name" value="AB_hydrolase_1"/>
</dbReference>
<dbReference type="AlphaFoldDB" id="A0A1E3PS01"/>
<feature type="active site" description="Charge relay system" evidence="2">
    <location>
        <position position="383"/>
    </location>
</feature>
<feature type="active site" description="Charge relay system" evidence="2">
    <location>
        <position position="354"/>
    </location>
</feature>
<dbReference type="Pfam" id="PF00561">
    <property type="entry name" value="Abhydrolase_1"/>
    <property type="match status" value="1"/>
</dbReference>